<protein>
    <submittedName>
        <fullName evidence="1">Uncharacterized protein</fullName>
    </submittedName>
</protein>
<dbReference type="EMBL" id="LT629762">
    <property type="protein sequence ID" value="SDR80045.1"/>
    <property type="molecule type" value="Genomic_DNA"/>
</dbReference>
<evidence type="ECO:0000313" key="2">
    <source>
        <dbReference type="Proteomes" id="UP000198481"/>
    </source>
</evidence>
<gene>
    <name evidence="1" type="ORF">SAMN05216222_0031</name>
</gene>
<dbReference type="Proteomes" id="UP000198481">
    <property type="component" value="Chromosome I"/>
</dbReference>
<proteinExistence type="predicted"/>
<evidence type="ECO:0000313" key="1">
    <source>
        <dbReference type="EMBL" id="SDR80045.1"/>
    </source>
</evidence>
<dbReference type="STRING" id="1148509.SAMN05216222_0031"/>
<name>A0A1H1M171_9PSED</name>
<sequence length="53" mass="5868">MVSTTRMSSAESFEDFSRLFSSTAMAFEREASRLSRQIHAAAPRANGKRSNGK</sequence>
<dbReference type="AlphaFoldDB" id="A0A1H1M171"/>
<accession>A0A1H1M171</accession>
<organism evidence="1 2">
    <name type="scientific">Pseudomonas prosekii</name>
    <dbReference type="NCBI Taxonomy" id="1148509"/>
    <lineage>
        <taxon>Bacteria</taxon>
        <taxon>Pseudomonadati</taxon>
        <taxon>Pseudomonadota</taxon>
        <taxon>Gammaproteobacteria</taxon>
        <taxon>Pseudomonadales</taxon>
        <taxon>Pseudomonadaceae</taxon>
        <taxon>Pseudomonas</taxon>
    </lineage>
</organism>
<reference evidence="1 2" key="1">
    <citation type="submission" date="2016-10" db="EMBL/GenBank/DDBJ databases">
        <authorList>
            <person name="de Groot N.N."/>
        </authorList>
    </citation>
    <scope>NUCLEOTIDE SEQUENCE [LARGE SCALE GENOMIC DNA]</scope>
    <source>
        <strain evidence="1 2">LMG 26867</strain>
    </source>
</reference>